<dbReference type="EMBL" id="JACYWZ010000001">
    <property type="protein sequence ID" value="MBD8767942.1"/>
    <property type="molecule type" value="Genomic_DNA"/>
</dbReference>
<organism evidence="1 2">
    <name type="scientific">Pseudomonas coleopterorum</name>
    <dbReference type="NCBI Taxonomy" id="1605838"/>
    <lineage>
        <taxon>Bacteria</taxon>
        <taxon>Pseudomonadati</taxon>
        <taxon>Pseudomonadota</taxon>
        <taxon>Gammaproteobacteria</taxon>
        <taxon>Pseudomonadales</taxon>
        <taxon>Pseudomonadaceae</taxon>
        <taxon>Pseudomonas</taxon>
    </lineage>
</organism>
<evidence type="ECO:0000313" key="2">
    <source>
        <dbReference type="Proteomes" id="UP000620025"/>
    </source>
</evidence>
<dbReference type="RefSeq" id="WP_192065006.1">
    <property type="nucleotide sequence ID" value="NZ_JACYWY010000002.1"/>
</dbReference>
<evidence type="ECO:0000313" key="1">
    <source>
        <dbReference type="EMBL" id="MBD8767942.1"/>
    </source>
</evidence>
<evidence type="ECO:0008006" key="3">
    <source>
        <dbReference type="Google" id="ProtNLM"/>
    </source>
</evidence>
<proteinExistence type="predicted"/>
<reference evidence="1 2" key="1">
    <citation type="journal article" date="2020" name="FEMS Microbiol. Ecol.">
        <title>Temporal dynamics of bacterial communities during seed development and maturation.</title>
        <authorList>
            <person name="Chesneau G."/>
            <person name="Torres-Cortes G."/>
            <person name="Briand M."/>
            <person name="Darrasse A."/>
            <person name="Preveaux A."/>
            <person name="Marais C."/>
            <person name="Jacques M.A."/>
            <person name="Shade A."/>
            <person name="Barret M."/>
        </authorList>
    </citation>
    <scope>NUCLEOTIDE SEQUENCE [LARGE SCALE GENOMIC DNA]</scope>
    <source>
        <strain evidence="1 2">CFBP13599</strain>
    </source>
</reference>
<comment type="caution">
    <text evidence="1">The sequence shown here is derived from an EMBL/GenBank/DDBJ whole genome shotgun (WGS) entry which is preliminary data.</text>
</comment>
<name>A0ABR9BS01_9PSED</name>
<accession>A0ABR9BS01</accession>
<dbReference type="Proteomes" id="UP000620025">
    <property type="component" value="Unassembled WGS sequence"/>
</dbReference>
<sequence>MSWFFSHWAQANEKLITARIEGTQFINTTQKALWCNQFAGGAYCTPSDWGIDLPITYTKIVDVNSADYRDKVYAKLPARQSLTLQNQLSGQTATMSITFNYFSQRVSWLHDTVLAAPAGGCGALGGIGGAPGRSQHLWYVLSGSNPAPCYSSRTGNANVENSEFTRIGVSIRPQFPAVASLDPGRWEGVIEYLVGPGRDFDFGNVASASTNVIRFRVSFVVQPDIRVDLPANGTEVKLIPQGGWGVTTNSSRAPERLYHDAPLRLWAGVPVRVYLSCQWINLADGRCKLRPDIGGSDVPFDTQITLPSTFTHNNQPVNRLSLRNAPSRAKTIIPSGNIANAPGTLHFEVSGADAERMLLRPGAKYSGTVTIVYDATIA</sequence>
<protein>
    <recommendedName>
        <fullName evidence="3">Fimbrial protein</fullName>
    </recommendedName>
</protein>
<gene>
    <name evidence="1" type="ORF">IFT38_00135</name>
</gene>
<keyword evidence="2" id="KW-1185">Reference proteome</keyword>